<gene>
    <name evidence="1" type="ORF">LPBF_08120</name>
</gene>
<dbReference type="Proteomes" id="UP000093510">
    <property type="component" value="Unassembled WGS sequence"/>
</dbReference>
<proteinExistence type="predicted"/>
<comment type="caution">
    <text evidence="1">The sequence shown here is derived from an EMBL/GenBank/DDBJ whole genome shotgun (WGS) entry which is preliminary data.</text>
</comment>
<evidence type="ECO:0000313" key="2">
    <source>
        <dbReference type="Proteomes" id="UP000093510"/>
    </source>
</evidence>
<keyword evidence="2" id="KW-1185">Reference proteome</keyword>
<dbReference type="Gene3D" id="2.80.10.50">
    <property type="match status" value="6"/>
</dbReference>
<accession>A0A1B9E0H4</accession>
<dbReference type="SUPFAM" id="SSF101898">
    <property type="entry name" value="NHL repeat"/>
    <property type="match status" value="1"/>
</dbReference>
<dbReference type="InterPro" id="IPR013431">
    <property type="entry name" value="Delta_60_rpt"/>
</dbReference>
<reference evidence="1 2" key="1">
    <citation type="submission" date="2016-03" db="EMBL/GenBank/DDBJ databases">
        <authorList>
            <person name="Ploux O."/>
        </authorList>
    </citation>
    <scope>NUCLEOTIDE SEQUENCE [LARGE SCALE GENOMIC DNA]</scope>
    <source>
        <strain evidence="1 2">LPB0076</strain>
    </source>
</reference>
<dbReference type="STRING" id="1763534.GCA_001831475_00539"/>
<protein>
    <submittedName>
        <fullName evidence="1">Calcium-binding protein</fullName>
    </submittedName>
</protein>
<dbReference type="NCBIfam" id="TIGR02608">
    <property type="entry name" value="delta_60_rpt"/>
    <property type="match status" value="11"/>
</dbReference>
<dbReference type="SUPFAM" id="SSF63829">
    <property type="entry name" value="Calcium-dependent phosphotriesterase"/>
    <property type="match status" value="1"/>
</dbReference>
<name>A0A1B9E0H4_9FLAO</name>
<dbReference type="Pfam" id="PF17164">
    <property type="entry name" value="DUF5122"/>
    <property type="match status" value="13"/>
</dbReference>
<organism evidence="1 2">
    <name type="scientific">Flavobacterium crassostreae</name>
    <dbReference type="NCBI Taxonomy" id="1763534"/>
    <lineage>
        <taxon>Bacteria</taxon>
        <taxon>Pseudomonadati</taxon>
        <taxon>Bacteroidota</taxon>
        <taxon>Flavobacteriia</taxon>
        <taxon>Flavobacteriales</taxon>
        <taxon>Flavobacteriaceae</taxon>
        <taxon>Flavobacterium</taxon>
    </lineage>
</organism>
<sequence>MNKKTYVICIVAFFIFIGNLAAQQGLIDKTFNTIDTGFKGDGFDKVVRSIALQTDGKLLVAGDYLNFNGNSLPYLSRLHEDGSVDDSFELNEGFNKKIEQILIQKDGKSIVVGSFTTYNQSSIGRVARLHEDGSLDTSLDTSLGVGNNIVYGVAQQPDEKIILVGSFTKYAAVSTNRIVRINPDGSLDSSFVVGTGASGLVRKVCVQADGKILIAGSFDTFNGISSNKMVRLNPDGSVDATFNVGSGFDANVAALDLQADGKILVGGSFTTYNAKTVNRIVRLHSNGSIDNTFMSGTGFSNSSVSVIKVLENQNIMIGGGFTNDYNGTEVRKMVLLNSDGTINPIFDIGSGPATATVYDFVNAPDGSWFVGGSFSVFDSKNRGRLAKLDSKGALDPHFLSAEIGFDSSVYKTISLANKKTMIFGDFNSFNGIAVSKVARLNEDGSLDPEFNTANLGANNTIRTAILQPDGKLIIAGGFTNYNGATVSKIVRILVDGSIDPTFVNAGSINNPIYAMQLQPDGKIVIAGSFTKYNGQIANKISRVLPDGSVDASFDVGLGADGTIDSIVLQPDGKIVLAGHFLSFNGENYTRMVRLHPDGSIDNTFAIGTGFDKNIYTLALQLDGKIVVGGIFQTYNGIPFKRLLRLNADGSLDTSFQSGTGLSNGTVRSLLVQPDGRILIGGTFSGKYNGNPVKRLARLLADGTYDSSFYVDLNSTLYATSLTVDGKLIIAGNFNSVTGVANHRVARIRLCTDTTIWDGASWTNGLPTISKNAFFEKDYTFTASVAACSCSIALDKKVTVNGNATLSLAFNYSGLGTLIIKNNASLYQDEDAVVNTATARIERKTTPIAQLDYTYWSSPVQNHILLATSPETPWDTFFSFLPETNSWSVADPALAMEPGKGYIIRGPQSFSQTAKAIHQANFIGIPHNGQKTVALGATSSHNLVGNPYPSAIDADVFLEKNSNAINGTIYLWSHNTSPIGHNKYLTDDYAVYNLFGGVGTTAPKSVTASTVKPNGKIASGQSFFVTSITDQGVVNFDNSMRIVGANTHFFRTTILQNKAQAITAEKHRIWLNMYNEQGVFKQLLLGYMDGATDTYDAALDGESFKSNENIDFYSLCQDKKLTIQAKGVPFEASDSIGLGYNAKTKGTYSIAADTRDGLFVTQEVYLIDKLTSTTHDLKKGDYSFETEAGTFEDRFMIAFDKETLNTSDFVVGSNLETTVCVVDKQLQISSKEGIEAIKIYDILGKEVYANTAIYAPSFVIEDFSNTTNVFVLKIILENHKIVTKKVLF</sequence>
<evidence type="ECO:0000313" key="1">
    <source>
        <dbReference type="EMBL" id="OCB75446.1"/>
    </source>
</evidence>
<dbReference type="EMBL" id="LVEP01000029">
    <property type="protein sequence ID" value="OCB75446.1"/>
    <property type="molecule type" value="Genomic_DNA"/>
</dbReference>